<dbReference type="InterPro" id="IPR006264">
    <property type="entry name" value="EPSP_synthase"/>
</dbReference>
<dbReference type="PANTHER" id="PTHR21090:SF5">
    <property type="entry name" value="PENTAFUNCTIONAL AROM POLYPEPTIDE"/>
    <property type="match status" value="1"/>
</dbReference>
<dbReference type="GO" id="GO:0009423">
    <property type="term" value="P:chorismate biosynthetic process"/>
    <property type="evidence" value="ECO:0007669"/>
    <property type="project" value="UniProtKB-UniRule"/>
</dbReference>
<dbReference type="SUPFAM" id="SSF55205">
    <property type="entry name" value="EPT/RTPC-like"/>
    <property type="match status" value="1"/>
</dbReference>
<evidence type="ECO:0000259" key="8">
    <source>
        <dbReference type="Pfam" id="PF00275"/>
    </source>
</evidence>
<dbReference type="GO" id="GO:0009073">
    <property type="term" value="P:aromatic amino acid family biosynthetic process"/>
    <property type="evidence" value="ECO:0007669"/>
    <property type="project" value="UniProtKB-KW"/>
</dbReference>
<dbReference type="Pfam" id="PF00275">
    <property type="entry name" value="EPSP_synthase"/>
    <property type="match status" value="1"/>
</dbReference>
<evidence type="ECO:0000256" key="4">
    <source>
        <dbReference type="ARBA" id="ARBA00022679"/>
    </source>
</evidence>
<evidence type="ECO:0000256" key="5">
    <source>
        <dbReference type="ARBA" id="ARBA00023141"/>
    </source>
</evidence>
<feature type="binding site" evidence="7">
    <location>
        <position position="411"/>
    </location>
    <ligand>
        <name>phosphoenolpyruvate</name>
        <dbReference type="ChEBI" id="CHEBI:58702"/>
    </ligand>
</feature>
<dbReference type="InterPro" id="IPR001986">
    <property type="entry name" value="Enolpyruvate_Tfrase_dom"/>
</dbReference>
<feature type="binding site" evidence="7">
    <location>
        <position position="385"/>
    </location>
    <ligand>
        <name>phosphoenolpyruvate</name>
        <dbReference type="ChEBI" id="CHEBI:58702"/>
    </ligand>
</feature>
<evidence type="ECO:0000256" key="1">
    <source>
        <dbReference type="ARBA" id="ARBA00004811"/>
    </source>
</evidence>
<evidence type="ECO:0000313" key="9">
    <source>
        <dbReference type="EMBL" id="HIZ46358.1"/>
    </source>
</evidence>
<name>A0A9D2JE80_9ACTN</name>
<comment type="subunit">
    <text evidence="7">Monomer.</text>
</comment>
<feature type="binding site" evidence="7">
    <location>
        <position position="162"/>
    </location>
    <ligand>
        <name>3-phosphoshikimate</name>
        <dbReference type="ChEBI" id="CHEBI:145989"/>
    </ligand>
</feature>
<comment type="function">
    <text evidence="7">Catalyzes the transfer of the enolpyruvyl moiety of phosphoenolpyruvate (PEP) to the 5-hydroxyl of shikimate-3-phosphate (S3P) to produce enolpyruvyl shikimate-3-phosphate and inorganic phosphate.</text>
</comment>
<feature type="binding site" evidence="7">
    <location>
        <position position="25"/>
    </location>
    <ligand>
        <name>3-phosphoshikimate</name>
        <dbReference type="ChEBI" id="CHEBI:145989"/>
    </ligand>
</feature>
<dbReference type="HAMAP" id="MF_00210">
    <property type="entry name" value="EPSP_synth"/>
    <property type="match status" value="1"/>
</dbReference>
<dbReference type="NCBIfam" id="TIGR01356">
    <property type="entry name" value="aroA"/>
    <property type="match status" value="1"/>
</dbReference>
<dbReference type="InterPro" id="IPR013792">
    <property type="entry name" value="RNA3'P_cycl/enolpyr_Trfase_a/b"/>
</dbReference>
<organism evidence="9 10">
    <name type="scientific">Candidatus Olsenella pullistercoris</name>
    <dbReference type="NCBI Taxonomy" id="2838712"/>
    <lineage>
        <taxon>Bacteria</taxon>
        <taxon>Bacillati</taxon>
        <taxon>Actinomycetota</taxon>
        <taxon>Coriobacteriia</taxon>
        <taxon>Coriobacteriales</taxon>
        <taxon>Atopobiaceae</taxon>
        <taxon>Olsenella</taxon>
    </lineage>
</organism>
<dbReference type="InterPro" id="IPR036968">
    <property type="entry name" value="Enolpyruvate_Tfrase_sf"/>
</dbReference>
<dbReference type="PANTHER" id="PTHR21090">
    <property type="entry name" value="AROM/DEHYDROQUINATE SYNTHASE"/>
    <property type="match status" value="1"/>
</dbReference>
<feature type="active site" description="Proton acceptor" evidence="7">
    <location>
        <position position="312"/>
    </location>
</feature>
<dbReference type="Proteomes" id="UP000824062">
    <property type="component" value="Unassembled WGS sequence"/>
</dbReference>
<comment type="catalytic activity">
    <reaction evidence="6">
        <text>3-phosphoshikimate + phosphoenolpyruvate = 5-O-(1-carboxyvinyl)-3-phosphoshikimate + phosphate</text>
        <dbReference type="Rhea" id="RHEA:21256"/>
        <dbReference type="ChEBI" id="CHEBI:43474"/>
        <dbReference type="ChEBI" id="CHEBI:57701"/>
        <dbReference type="ChEBI" id="CHEBI:58702"/>
        <dbReference type="ChEBI" id="CHEBI:145989"/>
        <dbReference type="EC" id="2.5.1.19"/>
    </reaction>
    <physiologicalReaction direction="left-to-right" evidence="6">
        <dbReference type="Rhea" id="RHEA:21257"/>
    </physiologicalReaction>
</comment>
<feature type="binding site" evidence="7">
    <location>
        <position position="20"/>
    </location>
    <ligand>
        <name>phosphoenolpyruvate</name>
        <dbReference type="ChEBI" id="CHEBI:58702"/>
    </ligand>
</feature>
<dbReference type="GO" id="GO:0005737">
    <property type="term" value="C:cytoplasm"/>
    <property type="evidence" value="ECO:0007669"/>
    <property type="project" value="UniProtKB-SubCell"/>
</dbReference>
<dbReference type="PIRSF" id="PIRSF000505">
    <property type="entry name" value="EPSPS"/>
    <property type="match status" value="1"/>
</dbReference>
<feature type="domain" description="Enolpyruvate transferase" evidence="8">
    <location>
        <begin position="7"/>
        <end position="420"/>
    </location>
</feature>
<comment type="caution">
    <text evidence="7">Lacks conserved residue(s) required for the propagation of feature annotation.</text>
</comment>
<feature type="binding site" evidence="7">
    <location>
        <position position="339"/>
    </location>
    <ligand>
        <name>3-phosphoshikimate</name>
        <dbReference type="ChEBI" id="CHEBI:145989"/>
    </ligand>
</feature>
<dbReference type="GO" id="GO:0008652">
    <property type="term" value="P:amino acid biosynthetic process"/>
    <property type="evidence" value="ECO:0007669"/>
    <property type="project" value="UniProtKB-KW"/>
</dbReference>
<dbReference type="InterPro" id="IPR023193">
    <property type="entry name" value="EPSP_synthase_CS"/>
</dbReference>
<dbReference type="EMBL" id="DXBM01000044">
    <property type="protein sequence ID" value="HIZ46358.1"/>
    <property type="molecule type" value="Genomic_DNA"/>
</dbReference>
<feature type="binding site" evidence="7">
    <location>
        <position position="188"/>
    </location>
    <ligand>
        <name>3-phosphoshikimate</name>
        <dbReference type="ChEBI" id="CHEBI:145989"/>
    </ligand>
</feature>
<evidence type="ECO:0000313" key="10">
    <source>
        <dbReference type="Proteomes" id="UP000824062"/>
    </source>
</evidence>
<evidence type="ECO:0000256" key="3">
    <source>
        <dbReference type="ARBA" id="ARBA00022605"/>
    </source>
</evidence>
<feature type="binding site" evidence="7">
    <location>
        <position position="162"/>
    </location>
    <ligand>
        <name>phosphoenolpyruvate</name>
        <dbReference type="ChEBI" id="CHEBI:58702"/>
    </ligand>
</feature>
<feature type="binding site" evidence="7">
    <location>
        <position position="20"/>
    </location>
    <ligand>
        <name>3-phosphoshikimate</name>
        <dbReference type="ChEBI" id="CHEBI:145989"/>
    </ligand>
</feature>
<feature type="binding site" evidence="7">
    <location>
        <position position="343"/>
    </location>
    <ligand>
        <name>phosphoenolpyruvate</name>
        <dbReference type="ChEBI" id="CHEBI:58702"/>
    </ligand>
</feature>
<comment type="pathway">
    <text evidence="1 7">Metabolic intermediate biosynthesis; chorismate biosynthesis; chorismate from D-erythrose 4-phosphate and phosphoenolpyruvate: step 6/7.</text>
</comment>
<proteinExistence type="inferred from homology"/>
<reference evidence="9" key="2">
    <citation type="submission" date="2021-04" db="EMBL/GenBank/DDBJ databases">
        <authorList>
            <person name="Gilroy R."/>
        </authorList>
    </citation>
    <scope>NUCLEOTIDE SEQUENCE</scope>
    <source>
        <strain evidence="9">ChiHjej12B11-14209</strain>
    </source>
</reference>
<dbReference type="GO" id="GO:0003866">
    <property type="term" value="F:3-phosphoshikimate 1-carboxyvinyltransferase activity"/>
    <property type="evidence" value="ECO:0007669"/>
    <property type="project" value="UniProtKB-UniRule"/>
</dbReference>
<feature type="binding site" evidence="7">
    <location>
        <position position="21"/>
    </location>
    <ligand>
        <name>3-phosphoshikimate</name>
        <dbReference type="ChEBI" id="CHEBI:145989"/>
    </ligand>
</feature>
<gene>
    <name evidence="7 9" type="primary">aroA</name>
    <name evidence="9" type="ORF">IAA19_04990</name>
</gene>
<keyword evidence="7" id="KW-0963">Cytoplasm</keyword>
<dbReference type="CDD" id="cd01556">
    <property type="entry name" value="EPSP_synthase"/>
    <property type="match status" value="1"/>
</dbReference>
<dbReference type="Gene3D" id="3.65.10.10">
    <property type="entry name" value="Enolpyruvate transferase domain"/>
    <property type="match status" value="2"/>
</dbReference>
<keyword evidence="5 7" id="KW-0057">Aromatic amino acid biosynthesis</keyword>
<evidence type="ECO:0000256" key="7">
    <source>
        <dbReference type="HAMAP-Rule" id="MF_00210"/>
    </source>
</evidence>
<feature type="binding site" evidence="7">
    <location>
        <position position="161"/>
    </location>
    <ligand>
        <name>3-phosphoshikimate</name>
        <dbReference type="ChEBI" id="CHEBI:145989"/>
    </ligand>
</feature>
<keyword evidence="3 7" id="KW-0028">Amino-acid biosynthesis</keyword>
<evidence type="ECO:0000256" key="6">
    <source>
        <dbReference type="ARBA" id="ARBA00044633"/>
    </source>
</evidence>
<dbReference type="PROSITE" id="PS00885">
    <property type="entry name" value="EPSP_SYNTHASE_2"/>
    <property type="match status" value="1"/>
</dbReference>
<comment type="subcellular location">
    <subcellularLocation>
        <location evidence="7">Cytoplasm</location>
    </subcellularLocation>
</comment>
<keyword evidence="4 7" id="KW-0808">Transferase</keyword>
<sequence>MNVIVEPGPLSGELRAPSSKSEAHRLLVCAALASGTTDIDCTTTSDDIDATAGCLRALGARVTRTRGGFRVVPAPSRPPEDPLLDCHESGSTLRFLLPVVAALGCDARLDGRGRLPERPLSPLYEELLRHGAELSAQGRMPLRVSGSLRGGRFELPGNVSSQFVSGLLMAAPVTGEDVEVVVSTPVESRPYVDLTVRALAAFGVSVHERRAETADGRPAIAWRVDAGSQLVSPGVARVGGDWSNAAFWLAAGALSDDGVAVCGLDPQSPQGDRSVLAALSLLGARALRRRDGAACSPGELAGREIDVRDIPDLVPPLAAVAAFASGTTRFTGAGRLKIKESDRLASVSGTIRALGGNAQETEDGLIVEGAETLPGGTVSAVGDHRIAMMASVMAARCEGPVTVLGAECVEKSYPAFFEDLVALGGTCRKES</sequence>
<comment type="caution">
    <text evidence="9">The sequence shown here is derived from an EMBL/GenBank/DDBJ whole genome shotgun (WGS) entry which is preliminary data.</text>
</comment>
<feature type="binding site" evidence="7">
    <location>
        <position position="160"/>
    </location>
    <ligand>
        <name>3-phosphoshikimate</name>
        <dbReference type="ChEBI" id="CHEBI:145989"/>
    </ligand>
</feature>
<dbReference type="EC" id="2.5.1.19" evidence="7"/>
<feature type="binding site" evidence="7">
    <location>
        <position position="118"/>
    </location>
    <ligand>
        <name>phosphoenolpyruvate</name>
        <dbReference type="ChEBI" id="CHEBI:58702"/>
    </ligand>
</feature>
<feature type="binding site" evidence="7">
    <location>
        <position position="90"/>
    </location>
    <ligand>
        <name>phosphoenolpyruvate</name>
        <dbReference type="ChEBI" id="CHEBI:58702"/>
    </ligand>
</feature>
<reference evidence="9" key="1">
    <citation type="journal article" date="2021" name="PeerJ">
        <title>Extensive microbial diversity within the chicken gut microbiome revealed by metagenomics and culture.</title>
        <authorList>
            <person name="Gilroy R."/>
            <person name="Ravi A."/>
            <person name="Getino M."/>
            <person name="Pursley I."/>
            <person name="Horton D.L."/>
            <person name="Alikhan N.F."/>
            <person name="Baker D."/>
            <person name="Gharbi K."/>
            <person name="Hall N."/>
            <person name="Watson M."/>
            <person name="Adriaenssens E.M."/>
            <person name="Foster-Nyarko E."/>
            <person name="Jarju S."/>
            <person name="Secka A."/>
            <person name="Antonio M."/>
            <person name="Oren A."/>
            <person name="Chaudhuri R.R."/>
            <person name="La Ragione R."/>
            <person name="Hildebrand F."/>
            <person name="Pallen M.J."/>
        </authorList>
    </citation>
    <scope>NUCLEOTIDE SEQUENCE</scope>
    <source>
        <strain evidence="9">ChiHjej12B11-14209</strain>
    </source>
</reference>
<feature type="binding site" evidence="7">
    <location>
        <position position="312"/>
    </location>
    <ligand>
        <name>3-phosphoshikimate</name>
        <dbReference type="ChEBI" id="CHEBI:145989"/>
    </ligand>
</feature>
<accession>A0A9D2JE80</accession>
<comment type="similarity">
    <text evidence="2 7">Belongs to the EPSP synthase family.</text>
</comment>
<protein>
    <recommendedName>
        <fullName evidence="7">3-phosphoshikimate 1-carboxyvinyltransferase</fullName>
        <ecNumber evidence="7">2.5.1.19</ecNumber>
    </recommendedName>
    <alternativeName>
        <fullName evidence="7">5-enolpyruvylshikimate-3-phosphate synthase</fullName>
        <shortName evidence="7">EPSP synthase</shortName>
        <shortName evidence="7">EPSPS</shortName>
    </alternativeName>
</protein>
<dbReference type="AlphaFoldDB" id="A0A9D2JE80"/>
<evidence type="ECO:0000256" key="2">
    <source>
        <dbReference type="ARBA" id="ARBA00009948"/>
    </source>
</evidence>